<name>A0ABU7PNI4_9ACTN</name>
<gene>
    <name evidence="6" type="ORF">V2S66_32165</name>
</gene>
<evidence type="ECO:0000256" key="3">
    <source>
        <dbReference type="ARBA" id="ARBA00023125"/>
    </source>
</evidence>
<reference evidence="6 7" key="1">
    <citation type="submission" date="2023-12" db="EMBL/GenBank/DDBJ databases">
        <title>Streptomyces sp. V4-01.</title>
        <authorList>
            <person name="Somphong A."/>
            <person name="Phongsopitanun W."/>
        </authorList>
    </citation>
    <scope>NUCLEOTIDE SEQUENCE [LARGE SCALE GENOMIC DNA]</scope>
    <source>
        <strain evidence="6 7">V4-01</strain>
    </source>
</reference>
<evidence type="ECO:0000313" key="6">
    <source>
        <dbReference type="EMBL" id="MEE4546607.1"/>
    </source>
</evidence>
<dbReference type="InterPro" id="IPR036390">
    <property type="entry name" value="WH_DNA-bd_sf"/>
</dbReference>
<dbReference type="SUPFAM" id="SSF53850">
    <property type="entry name" value="Periplasmic binding protein-like II"/>
    <property type="match status" value="1"/>
</dbReference>
<dbReference type="PRINTS" id="PR00039">
    <property type="entry name" value="HTHLYSR"/>
</dbReference>
<evidence type="ECO:0000313" key="7">
    <source>
        <dbReference type="Proteomes" id="UP001344658"/>
    </source>
</evidence>
<dbReference type="EMBL" id="JAZEWV010000049">
    <property type="protein sequence ID" value="MEE4546607.1"/>
    <property type="molecule type" value="Genomic_DNA"/>
</dbReference>
<dbReference type="Proteomes" id="UP001344658">
    <property type="component" value="Unassembled WGS sequence"/>
</dbReference>
<keyword evidence="4" id="KW-0804">Transcription</keyword>
<proteinExistence type="inferred from homology"/>
<comment type="similarity">
    <text evidence="1">Belongs to the LysR transcriptional regulatory family.</text>
</comment>
<evidence type="ECO:0000256" key="1">
    <source>
        <dbReference type="ARBA" id="ARBA00009437"/>
    </source>
</evidence>
<keyword evidence="2" id="KW-0805">Transcription regulation</keyword>
<organism evidence="6 7">
    <name type="scientific">Actinacidiphila polyblastidii</name>
    <dbReference type="NCBI Taxonomy" id="3110430"/>
    <lineage>
        <taxon>Bacteria</taxon>
        <taxon>Bacillati</taxon>
        <taxon>Actinomycetota</taxon>
        <taxon>Actinomycetes</taxon>
        <taxon>Kitasatosporales</taxon>
        <taxon>Streptomycetaceae</taxon>
        <taxon>Actinacidiphila</taxon>
    </lineage>
</organism>
<evidence type="ECO:0000256" key="4">
    <source>
        <dbReference type="ARBA" id="ARBA00023163"/>
    </source>
</evidence>
<dbReference type="InterPro" id="IPR000847">
    <property type="entry name" value="LysR_HTH_N"/>
</dbReference>
<dbReference type="InterPro" id="IPR005119">
    <property type="entry name" value="LysR_subst-bd"/>
</dbReference>
<dbReference type="Gene3D" id="3.40.190.10">
    <property type="entry name" value="Periplasmic binding protein-like II"/>
    <property type="match status" value="2"/>
</dbReference>
<dbReference type="SUPFAM" id="SSF46785">
    <property type="entry name" value="Winged helix' DNA-binding domain"/>
    <property type="match status" value="1"/>
</dbReference>
<dbReference type="Pfam" id="PF00126">
    <property type="entry name" value="HTH_1"/>
    <property type="match status" value="1"/>
</dbReference>
<evidence type="ECO:0000256" key="2">
    <source>
        <dbReference type="ARBA" id="ARBA00023015"/>
    </source>
</evidence>
<accession>A0ABU7PNI4</accession>
<sequence>MPELRRLRYFLAVAEELNFTRAAARLRIAQPALSRQVRELEKELGVRLLERTTQSTALTEAGRLLRDRGRELCAQADLLWRDMRSFAAGAEGGLTLGYSASTGYGTAPALLAHLAEHHPGLTVTTRLLPTGEIVAGVADGTLDAGLVRCPPPLPHLVRTLLRLERQGVLTHDRHPLAGQDEVEVAALAGERVLMHAREANPGHYDAITAVFERAGINPELRHRQLFDAAHTPVARGSAVSVVGESALPGLPGGLTWRPLHPPAALEIHLLTRGDAGRPGVGHLLRAAAETSRAHGWLRAPA</sequence>
<keyword evidence="3" id="KW-0238">DNA-binding</keyword>
<keyword evidence="7" id="KW-1185">Reference proteome</keyword>
<dbReference type="RefSeq" id="WP_330800326.1">
    <property type="nucleotide sequence ID" value="NZ_JAZEWV010000049.1"/>
</dbReference>
<dbReference type="Pfam" id="PF03466">
    <property type="entry name" value="LysR_substrate"/>
    <property type="match status" value="1"/>
</dbReference>
<evidence type="ECO:0000259" key="5">
    <source>
        <dbReference type="PROSITE" id="PS50931"/>
    </source>
</evidence>
<dbReference type="PROSITE" id="PS50931">
    <property type="entry name" value="HTH_LYSR"/>
    <property type="match status" value="1"/>
</dbReference>
<feature type="domain" description="HTH lysR-type" evidence="5">
    <location>
        <begin position="2"/>
        <end position="59"/>
    </location>
</feature>
<protein>
    <submittedName>
        <fullName evidence="6">LysR substrate-binding domain-containing protein</fullName>
    </submittedName>
</protein>
<dbReference type="InterPro" id="IPR036388">
    <property type="entry name" value="WH-like_DNA-bd_sf"/>
</dbReference>
<dbReference type="Gene3D" id="1.10.10.10">
    <property type="entry name" value="Winged helix-like DNA-binding domain superfamily/Winged helix DNA-binding domain"/>
    <property type="match status" value="1"/>
</dbReference>
<dbReference type="PANTHER" id="PTHR30346">
    <property type="entry name" value="TRANSCRIPTIONAL DUAL REGULATOR HCAR-RELATED"/>
    <property type="match status" value="1"/>
</dbReference>
<comment type="caution">
    <text evidence="6">The sequence shown here is derived from an EMBL/GenBank/DDBJ whole genome shotgun (WGS) entry which is preliminary data.</text>
</comment>
<dbReference type="PANTHER" id="PTHR30346:SF28">
    <property type="entry name" value="HTH-TYPE TRANSCRIPTIONAL REGULATOR CYNR"/>
    <property type="match status" value="1"/>
</dbReference>
<dbReference type="CDD" id="cd08414">
    <property type="entry name" value="PBP2_LTTR_aromatics_like"/>
    <property type="match status" value="1"/>
</dbReference>